<protein>
    <submittedName>
        <fullName evidence="1">HEAT repeat domain-containing protein</fullName>
    </submittedName>
</protein>
<reference evidence="1 2" key="1">
    <citation type="submission" date="2023-09" db="EMBL/GenBank/DDBJ databases">
        <authorList>
            <person name="Rey-Velasco X."/>
        </authorList>
    </citation>
    <scope>NUCLEOTIDE SEQUENCE [LARGE SCALE GENOMIC DNA]</scope>
    <source>
        <strain evidence="1 2">F388</strain>
    </source>
</reference>
<organism evidence="1 2">
    <name type="scientific">Croceitalea rosinachiae</name>
    <dbReference type="NCBI Taxonomy" id="3075596"/>
    <lineage>
        <taxon>Bacteria</taxon>
        <taxon>Pseudomonadati</taxon>
        <taxon>Bacteroidota</taxon>
        <taxon>Flavobacteriia</taxon>
        <taxon>Flavobacteriales</taxon>
        <taxon>Flavobacteriaceae</taxon>
        <taxon>Croceitalea</taxon>
    </lineage>
</organism>
<dbReference type="SUPFAM" id="SSF48371">
    <property type="entry name" value="ARM repeat"/>
    <property type="match status" value="1"/>
</dbReference>
<evidence type="ECO:0000313" key="2">
    <source>
        <dbReference type="Proteomes" id="UP001255246"/>
    </source>
</evidence>
<evidence type="ECO:0000313" key="1">
    <source>
        <dbReference type="EMBL" id="MDT0605719.1"/>
    </source>
</evidence>
<dbReference type="Proteomes" id="UP001255246">
    <property type="component" value="Unassembled WGS sequence"/>
</dbReference>
<accession>A0ABU3A6D2</accession>
<gene>
    <name evidence="1" type="ORF">RM706_01685</name>
</gene>
<proteinExistence type="predicted"/>
<keyword evidence="2" id="KW-1185">Reference proteome</keyword>
<dbReference type="Gene3D" id="1.25.10.10">
    <property type="entry name" value="Leucine-rich Repeat Variant"/>
    <property type="match status" value="1"/>
</dbReference>
<name>A0ABU3A6D2_9FLAO</name>
<dbReference type="InterPro" id="IPR016024">
    <property type="entry name" value="ARM-type_fold"/>
</dbReference>
<sequence length="265" mass="30152">MDSKRFEILAMEFLKGEINQEDRVLFETFLSKNPTYSSDFDMLQSSWSDLDSMEIFEPSEEMDKHFFQMLSSEVKKKEKSNWGEKLQNALSSIFKPQLAYGVLVLVIGLTAGYFLKQDNLNQAIAPKIASTNETEQVRERLVLTLLKQPSANKRLEGVSEANKLGNVDETVIRALLKTLNNDENVNVRLAAIESLTNYIDNPIVRRGLIQSIPNQKSPIVQVTLANLMLALEEKKSIEPFKQLLKEKELDTTVKKKIENTIEAII</sequence>
<comment type="caution">
    <text evidence="1">The sequence shown here is derived from an EMBL/GenBank/DDBJ whole genome shotgun (WGS) entry which is preliminary data.</text>
</comment>
<dbReference type="InterPro" id="IPR011989">
    <property type="entry name" value="ARM-like"/>
</dbReference>
<dbReference type="EMBL" id="JAVRHR010000001">
    <property type="protein sequence ID" value="MDT0605719.1"/>
    <property type="molecule type" value="Genomic_DNA"/>
</dbReference>
<dbReference type="RefSeq" id="WP_311349286.1">
    <property type="nucleotide sequence ID" value="NZ_JAVRHR010000001.1"/>
</dbReference>